<evidence type="ECO:0000259" key="1">
    <source>
        <dbReference type="Pfam" id="PF13847"/>
    </source>
</evidence>
<dbReference type="EMBL" id="RXIL01000154">
    <property type="protein sequence ID" value="RZN66659.1"/>
    <property type="molecule type" value="Genomic_DNA"/>
</dbReference>
<dbReference type="InterPro" id="IPR053173">
    <property type="entry name" value="SAM-binding_MTase"/>
</dbReference>
<evidence type="ECO:0000313" key="3">
    <source>
        <dbReference type="Proteomes" id="UP000320766"/>
    </source>
</evidence>
<dbReference type="InterPro" id="IPR029063">
    <property type="entry name" value="SAM-dependent_MTases_sf"/>
</dbReference>
<dbReference type="AlphaFoldDB" id="A0A520KUM2"/>
<evidence type="ECO:0000313" key="2">
    <source>
        <dbReference type="EMBL" id="RZN66659.1"/>
    </source>
</evidence>
<dbReference type="GO" id="GO:0008168">
    <property type="term" value="F:methyltransferase activity"/>
    <property type="evidence" value="ECO:0007669"/>
    <property type="project" value="UniProtKB-KW"/>
</dbReference>
<organism evidence="2 3">
    <name type="scientific">Candidatus Methanolliviera hydrocarbonicum</name>
    <dbReference type="NCBI Taxonomy" id="2491085"/>
    <lineage>
        <taxon>Archaea</taxon>
        <taxon>Methanobacteriati</taxon>
        <taxon>Methanobacteriota</taxon>
        <taxon>Candidatus Methanoliparia</taxon>
        <taxon>Candidatus Methanoliparales</taxon>
        <taxon>Candidatus Methanollivieraceae</taxon>
        <taxon>Candidatus Methanolliviera</taxon>
    </lineage>
</organism>
<keyword evidence="2" id="KW-0808">Transferase</keyword>
<dbReference type="Pfam" id="PF13847">
    <property type="entry name" value="Methyltransf_31"/>
    <property type="match status" value="1"/>
</dbReference>
<accession>A0A520KUM2</accession>
<dbReference type="CDD" id="cd02440">
    <property type="entry name" value="AdoMet_MTases"/>
    <property type="match status" value="1"/>
</dbReference>
<gene>
    <name evidence="2" type="ORF">EF807_08270</name>
</gene>
<dbReference type="InterPro" id="IPR025714">
    <property type="entry name" value="Methyltranfer_dom"/>
</dbReference>
<keyword evidence="2" id="KW-0489">Methyltransferase</keyword>
<dbReference type="Gene3D" id="3.40.50.150">
    <property type="entry name" value="Vaccinia Virus protein VP39"/>
    <property type="match status" value="1"/>
</dbReference>
<dbReference type="SUPFAM" id="SSF53335">
    <property type="entry name" value="S-adenosyl-L-methionine-dependent methyltransferases"/>
    <property type="match status" value="1"/>
</dbReference>
<dbReference type="GO" id="GO:0032259">
    <property type="term" value="P:methylation"/>
    <property type="evidence" value="ECO:0007669"/>
    <property type="project" value="UniProtKB-KW"/>
</dbReference>
<proteinExistence type="predicted"/>
<name>A0A520KUM2_9EURY</name>
<feature type="domain" description="Methyltransferase" evidence="1">
    <location>
        <begin position="17"/>
        <end position="149"/>
    </location>
</feature>
<dbReference type="PANTHER" id="PTHR45128:SF1">
    <property type="entry name" value="S-ADENOSYLMETHIONINE-DEPENDENT METHYLTRANSFERASE RV2258C"/>
    <property type="match status" value="1"/>
</dbReference>
<protein>
    <submittedName>
        <fullName evidence="2">Class I SAM-dependent methyltransferase</fullName>
    </submittedName>
</protein>
<comment type="caution">
    <text evidence="2">The sequence shown here is derived from an EMBL/GenBank/DDBJ whole genome shotgun (WGS) entry which is preliminary data.</text>
</comment>
<reference evidence="2 3" key="1">
    <citation type="journal article" date="2019" name="Nat. Microbiol.">
        <title>Wide diversity of methane and short-chain alkane metabolisms in uncultured archaea.</title>
        <authorList>
            <person name="Borrel G."/>
            <person name="Adam P.S."/>
            <person name="McKay L.J."/>
            <person name="Chen L.X."/>
            <person name="Sierra-Garcia I.N."/>
            <person name="Sieber C.M."/>
            <person name="Letourneur Q."/>
            <person name="Ghozlane A."/>
            <person name="Andersen G.L."/>
            <person name="Li W.J."/>
            <person name="Hallam S.J."/>
            <person name="Muyzer G."/>
            <person name="de Oliveira V.M."/>
            <person name="Inskeep W.P."/>
            <person name="Banfield J.F."/>
            <person name="Gribaldo S."/>
        </authorList>
    </citation>
    <scope>NUCLEOTIDE SEQUENCE [LARGE SCALE GENOMIC DNA]</scope>
    <source>
        <strain evidence="2">NM1b</strain>
    </source>
</reference>
<dbReference type="PANTHER" id="PTHR45128">
    <property type="entry name" value="METHYLTRANSFERASE TYPE 11"/>
    <property type="match status" value="1"/>
</dbReference>
<sequence length="183" mass="20917">MNLEAIANEILERVGVKKGQIVLDFGCGSGTYTIPAAKIVGKEGKVYALDKDKKAINEVIKKAESEGLKNIERMDTSGELKIYLDDMSIDMILLYDVFHDYYFPSTEDRRKLLDEIHRVLKQDGSLSVWPKHMESRAKDEIEQANFYLENKYSVTLIHDNKDIEEGEILNFALLTNSAHNQNF</sequence>
<dbReference type="Proteomes" id="UP000320766">
    <property type="component" value="Unassembled WGS sequence"/>
</dbReference>